<dbReference type="EMBL" id="QFRJ01000006">
    <property type="protein sequence ID" value="PWH85526.1"/>
    <property type="molecule type" value="Genomic_DNA"/>
</dbReference>
<reference evidence="1 2" key="2">
    <citation type="submission" date="2018-05" db="EMBL/GenBank/DDBJ databases">
        <authorList>
            <person name="Lanie J.A."/>
            <person name="Ng W.-L."/>
            <person name="Kazmierczak K.M."/>
            <person name="Andrzejewski T.M."/>
            <person name="Davidsen T.M."/>
            <person name="Wayne K.J."/>
            <person name="Tettelin H."/>
            <person name="Glass J.I."/>
            <person name="Rusch D."/>
            <person name="Podicherti R."/>
            <person name="Tsui H.-C.T."/>
            <person name="Winkler M.E."/>
        </authorList>
    </citation>
    <scope>NUCLEOTIDE SEQUENCE [LARGE SCALE GENOMIC DNA]</scope>
    <source>
        <strain evidence="1 2">C305</strain>
    </source>
</reference>
<organism evidence="1 2">
    <name type="scientific">Brumimicrobium oceani</name>
    <dbReference type="NCBI Taxonomy" id="2100725"/>
    <lineage>
        <taxon>Bacteria</taxon>
        <taxon>Pseudomonadati</taxon>
        <taxon>Bacteroidota</taxon>
        <taxon>Flavobacteriia</taxon>
        <taxon>Flavobacteriales</taxon>
        <taxon>Crocinitomicaceae</taxon>
        <taxon>Brumimicrobium</taxon>
    </lineage>
</organism>
<dbReference type="SUPFAM" id="SSF48371">
    <property type="entry name" value="ARM repeat"/>
    <property type="match status" value="1"/>
</dbReference>
<evidence type="ECO:0008006" key="3">
    <source>
        <dbReference type="Google" id="ProtNLM"/>
    </source>
</evidence>
<evidence type="ECO:0000313" key="2">
    <source>
        <dbReference type="Proteomes" id="UP000245370"/>
    </source>
</evidence>
<name>A0A2U2XCJ9_9FLAO</name>
<reference evidence="1 2" key="1">
    <citation type="submission" date="2018-05" db="EMBL/GenBank/DDBJ databases">
        <title>Brumimicrobium oceani sp. nov., isolated from coastal sediment.</title>
        <authorList>
            <person name="Kou Y."/>
        </authorList>
    </citation>
    <scope>NUCLEOTIDE SEQUENCE [LARGE SCALE GENOMIC DNA]</scope>
    <source>
        <strain evidence="1 2">C305</strain>
    </source>
</reference>
<dbReference type="InterPro" id="IPR011989">
    <property type="entry name" value="ARM-like"/>
</dbReference>
<dbReference type="Pfam" id="PF13646">
    <property type="entry name" value="HEAT_2"/>
    <property type="match status" value="1"/>
</dbReference>
<proteinExistence type="predicted"/>
<accession>A0A2U2XCJ9</accession>
<dbReference type="InterPro" id="IPR016024">
    <property type="entry name" value="ARM-type_fold"/>
</dbReference>
<gene>
    <name evidence="1" type="ORF">DIT68_09165</name>
</gene>
<comment type="caution">
    <text evidence="1">The sequence shown here is derived from an EMBL/GenBank/DDBJ whole genome shotgun (WGS) entry which is preliminary data.</text>
</comment>
<dbReference type="Proteomes" id="UP000245370">
    <property type="component" value="Unassembled WGS sequence"/>
</dbReference>
<sequence length="267" mass="31070">MKLNVNNYRETLKAFELHEYWENQLKNKNIEDEGTALRILDDMSEDASSNAISNKATSQNNNLRKHAKSIFMKFDSNDAFKFLDDDFDKDFNALDEVRIHDALKDKSKERPLPPLIRWVSTAENEFFKSFLIQEIGYFNQIDSADQLVEIFKDPNTTHRVKAQVAKTLGTLKYAPAIPYLIENYGTSVQEVQENIIYAMGEIKNPETLDFLEKIYHETHNKETLIKVLQNIYLVDDSKVVFNKLKEASTTEFEKSIFDYIDQGFSVR</sequence>
<dbReference type="Gene3D" id="1.25.10.10">
    <property type="entry name" value="Leucine-rich Repeat Variant"/>
    <property type="match status" value="1"/>
</dbReference>
<keyword evidence="2" id="KW-1185">Reference proteome</keyword>
<dbReference type="AlphaFoldDB" id="A0A2U2XCJ9"/>
<evidence type="ECO:0000313" key="1">
    <source>
        <dbReference type="EMBL" id="PWH85526.1"/>
    </source>
</evidence>
<dbReference type="OrthoDB" id="697008at2"/>
<protein>
    <recommendedName>
        <fullName evidence="3">HEAT repeat domain-containing protein</fullName>
    </recommendedName>
</protein>